<feature type="domain" description="Transcription regulator PadR N-terminal" evidence="1">
    <location>
        <begin position="18"/>
        <end position="91"/>
    </location>
</feature>
<protein>
    <submittedName>
        <fullName evidence="2">ParR family transcriptional regulator</fullName>
    </submittedName>
</protein>
<dbReference type="GeneID" id="27134885"/>
<dbReference type="Pfam" id="PF03551">
    <property type="entry name" value="PadR"/>
    <property type="match status" value="1"/>
</dbReference>
<gene>
    <name evidence="2" type="ORF">X802_04350</name>
</gene>
<dbReference type="AlphaFoldDB" id="A0A0X1KJQ2"/>
<evidence type="ECO:0000313" key="3">
    <source>
        <dbReference type="Proteomes" id="UP000062043"/>
    </source>
</evidence>
<reference evidence="2 3" key="1">
    <citation type="submission" date="2014-01" db="EMBL/GenBank/DDBJ databases">
        <title>Genome sequencing of Thermococcus guaymasensis.</title>
        <authorList>
            <person name="Zhang X."/>
            <person name="Alvare G."/>
            <person name="Fristensky B."/>
            <person name="Chen L."/>
            <person name="Suen T."/>
            <person name="Chen Q."/>
            <person name="Ma K."/>
        </authorList>
    </citation>
    <scope>NUCLEOTIDE SEQUENCE [LARGE SCALE GENOMIC DNA]</scope>
    <source>
        <strain evidence="2 3">DSM 11113</strain>
    </source>
</reference>
<dbReference type="Proteomes" id="UP000062043">
    <property type="component" value="Chromosome"/>
</dbReference>
<dbReference type="OrthoDB" id="56053at2157"/>
<dbReference type="InterPro" id="IPR005149">
    <property type="entry name" value="Tscrpt_reg_PadR_N"/>
</dbReference>
<accession>A0A0X1KJQ2</accession>
<sequence length="164" mass="19327">MPERSTRNMFLAPIRHLILVIVGFKGEAHGYEILKEIEKITHGTWKPSHGNIYTILSKMVEEGLLEPREEYHGKRKLIKYTLTEKGWKYLRKANELALQSLYMAVQYHEALRKKLEELGYGRELTKDAIEEYLKILDRVCDILDAKRRVLREMLEAKEKGREEA</sequence>
<proteinExistence type="predicted"/>
<dbReference type="KEGG" id="tgy:X802_04350"/>
<keyword evidence="3" id="KW-1185">Reference proteome</keyword>
<name>A0A0X1KJQ2_9EURY</name>
<dbReference type="EMBL" id="CP007140">
    <property type="protein sequence ID" value="AJC71488.1"/>
    <property type="molecule type" value="Genomic_DNA"/>
</dbReference>
<organism evidence="2 3">
    <name type="scientific">Thermococcus guaymasensis DSM 11113</name>
    <dbReference type="NCBI Taxonomy" id="1432656"/>
    <lineage>
        <taxon>Archaea</taxon>
        <taxon>Methanobacteriati</taxon>
        <taxon>Methanobacteriota</taxon>
        <taxon>Thermococci</taxon>
        <taxon>Thermococcales</taxon>
        <taxon>Thermococcaceae</taxon>
        <taxon>Thermococcus</taxon>
    </lineage>
</organism>
<evidence type="ECO:0000259" key="1">
    <source>
        <dbReference type="Pfam" id="PF03551"/>
    </source>
</evidence>
<dbReference type="PANTHER" id="PTHR43252:SF2">
    <property type="entry name" value="TRANSCRIPTION REGULATOR, PADR-LIKE FAMILY"/>
    <property type="match status" value="1"/>
</dbReference>
<dbReference type="InterPro" id="IPR036390">
    <property type="entry name" value="WH_DNA-bd_sf"/>
</dbReference>
<dbReference type="PANTHER" id="PTHR43252">
    <property type="entry name" value="TRANSCRIPTIONAL REGULATOR YQJI"/>
    <property type="match status" value="1"/>
</dbReference>
<dbReference type="SUPFAM" id="SSF46785">
    <property type="entry name" value="Winged helix' DNA-binding domain"/>
    <property type="match status" value="1"/>
</dbReference>
<dbReference type="PATRIC" id="fig|1432656.3.peg.846"/>
<dbReference type="RefSeq" id="WP_062371285.1">
    <property type="nucleotide sequence ID" value="NZ_CP007140.1"/>
</dbReference>
<dbReference type="InterPro" id="IPR036388">
    <property type="entry name" value="WH-like_DNA-bd_sf"/>
</dbReference>
<evidence type="ECO:0000313" key="2">
    <source>
        <dbReference type="EMBL" id="AJC71488.1"/>
    </source>
</evidence>
<dbReference type="Gene3D" id="1.10.10.10">
    <property type="entry name" value="Winged helix-like DNA-binding domain superfamily/Winged helix DNA-binding domain"/>
    <property type="match status" value="1"/>
</dbReference>